<keyword evidence="3" id="KW-1185">Reference proteome</keyword>
<evidence type="ECO:0000313" key="3">
    <source>
        <dbReference type="Proteomes" id="UP000008063"/>
    </source>
</evidence>
<reference evidence="3" key="1">
    <citation type="journal article" date="2011" name="Science">
        <title>The plant cell wall-decomposing machinery underlies the functional diversity of forest fungi.</title>
        <authorList>
            <person name="Eastwood D.C."/>
            <person name="Floudas D."/>
            <person name="Binder M."/>
            <person name="Majcherczyk A."/>
            <person name="Schneider P."/>
            <person name="Aerts A."/>
            <person name="Asiegbu F.O."/>
            <person name="Baker S.E."/>
            <person name="Barry K."/>
            <person name="Bendiksby M."/>
            <person name="Blumentritt M."/>
            <person name="Coutinho P.M."/>
            <person name="Cullen D."/>
            <person name="de Vries R.P."/>
            <person name="Gathman A."/>
            <person name="Goodell B."/>
            <person name="Henrissat B."/>
            <person name="Ihrmark K."/>
            <person name="Kauserud H."/>
            <person name="Kohler A."/>
            <person name="LaButti K."/>
            <person name="Lapidus A."/>
            <person name="Lavin J.L."/>
            <person name="Lee Y.-H."/>
            <person name="Lindquist E."/>
            <person name="Lilly W."/>
            <person name="Lucas S."/>
            <person name="Morin E."/>
            <person name="Murat C."/>
            <person name="Oguiza J.A."/>
            <person name="Park J."/>
            <person name="Pisabarro A.G."/>
            <person name="Riley R."/>
            <person name="Rosling A."/>
            <person name="Salamov A."/>
            <person name="Schmidt O."/>
            <person name="Schmutz J."/>
            <person name="Skrede I."/>
            <person name="Stenlid J."/>
            <person name="Wiebenga A."/>
            <person name="Xie X."/>
            <person name="Kuees U."/>
            <person name="Hibbett D.S."/>
            <person name="Hoffmeister D."/>
            <person name="Hoegberg N."/>
            <person name="Martin F."/>
            <person name="Grigoriev I.V."/>
            <person name="Watkinson S.C."/>
        </authorList>
    </citation>
    <scope>NUCLEOTIDE SEQUENCE [LARGE SCALE GENOMIC DNA]</scope>
    <source>
        <strain evidence="3">strain S7.3</strain>
    </source>
</reference>
<evidence type="ECO:0000313" key="2">
    <source>
        <dbReference type="EMBL" id="EGN94740.1"/>
    </source>
</evidence>
<proteinExistence type="predicted"/>
<feature type="compositionally biased region" description="Basic residues" evidence="1">
    <location>
        <begin position="19"/>
        <end position="33"/>
    </location>
</feature>
<accession>F8QAF0</accession>
<gene>
    <name evidence="2" type="ORF">SERLA73DRAFT_143600</name>
</gene>
<evidence type="ECO:0000256" key="1">
    <source>
        <dbReference type="SAM" id="MobiDB-lite"/>
    </source>
</evidence>
<dbReference type="EMBL" id="GL945487">
    <property type="protein sequence ID" value="EGN94740.1"/>
    <property type="molecule type" value="Genomic_DNA"/>
</dbReference>
<dbReference type="InParanoid" id="F8QAF0"/>
<dbReference type="HOGENOM" id="CLU_2980489_0_0_1"/>
<dbReference type="AlphaFoldDB" id="F8QAF0"/>
<name>F8QAF0_SERL3</name>
<organism evidence="3">
    <name type="scientific">Serpula lacrymans var. lacrymans (strain S7.3)</name>
    <name type="common">Dry rot fungus</name>
    <dbReference type="NCBI Taxonomy" id="936435"/>
    <lineage>
        <taxon>Eukaryota</taxon>
        <taxon>Fungi</taxon>
        <taxon>Dikarya</taxon>
        <taxon>Basidiomycota</taxon>
        <taxon>Agaricomycotina</taxon>
        <taxon>Agaricomycetes</taxon>
        <taxon>Agaricomycetidae</taxon>
        <taxon>Boletales</taxon>
        <taxon>Coniophorineae</taxon>
        <taxon>Serpulaceae</taxon>
        <taxon>Serpula</taxon>
    </lineage>
</organism>
<protein>
    <submittedName>
        <fullName evidence="2">Uncharacterized protein</fullName>
    </submittedName>
</protein>
<sequence length="58" mass="6555">MKRSNVKGVRRSELAARLPAKHKKKRSKRKKKSVASVLLKKGKEKRNGSVSGKSARKR</sequence>
<dbReference type="Proteomes" id="UP000008063">
    <property type="component" value="Unassembled WGS sequence"/>
</dbReference>
<feature type="region of interest" description="Disordered" evidence="1">
    <location>
        <begin position="1"/>
        <end position="58"/>
    </location>
</feature>